<dbReference type="KEGG" id="rvi:RVIR1_12510"/>
<evidence type="ECO:0000256" key="7">
    <source>
        <dbReference type="SAM" id="Phobius"/>
    </source>
</evidence>
<dbReference type="PANTHER" id="PTHR30509">
    <property type="entry name" value="P-HYDROXYBENZOIC ACID EFFLUX PUMP SUBUNIT-RELATED"/>
    <property type="match status" value="1"/>
</dbReference>
<keyword evidence="2" id="KW-0813">Transport</keyword>
<reference evidence="8 9" key="1">
    <citation type="submission" date="2017-03" db="EMBL/GenBank/DDBJ databases">
        <title>The genome sequence of Candidatus Rickettsiella viridis.</title>
        <authorList>
            <person name="Nikoh N."/>
            <person name="Tsuchida T."/>
            <person name="Yamaguchi K."/>
            <person name="Maeda T."/>
            <person name="Shigenobu S."/>
            <person name="Fukatsu T."/>
        </authorList>
    </citation>
    <scope>NUCLEOTIDE SEQUENCE [LARGE SCALE GENOMIC DNA]</scope>
    <source>
        <strain evidence="8 9">Ap-RA04</strain>
    </source>
</reference>
<feature type="transmembrane region" description="Helical" evidence="7">
    <location>
        <begin position="168"/>
        <end position="186"/>
    </location>
</feature>
<feature type="transmembrane region" description="Helical" evidence="7">
    <location>
        <begin position="91"/>
        <end position="109"/>
    </location>
</feature>
<name>A0A2Z5UW40_9COXI</name>
<proteinExistence type="predicted"/>
<keyword evidence="3" id="KW-1003">Cell membrane</keyword>
<keyword evidence="5 7" id="KW-1133">Transmembrane helix</keyword>
<dbReference type="GO" id="GO:0005886">
    <property type="term" value="C:plasma membrane"/>
    <property type="evidence" value="ECO:0007669"/>
    <property type="project" value="UniProtKB-SubCell"/>
</dbReference>
<dbReference type="GO" id="GO:0022857">
    <property type="term" value="F:transmembrane transporter activity"/>
    <property type="evidence" value="ECO:0007669"/>
    <property type="project" value="InterPro"/>
</dbReference>
<sequence length="378" mass="43229">MSFLVSKPITEVYLKPGIRYFHAMNWIQWFRFPKLDNNRLIHSLKTAIAFLLGVFIVRIFHFPQNGQWVLISILVVMCAQSRVGAIIQKSYMRFLGTVLGACIAALTLWLAYPSVIWTTLILCLTTALFSYIADSPSYLSEAGALGAVTTVIILIGINPSYANVLSRFLEISLGIVIALLVSRFIWPLHSRTQLRYIVLNTLKNLQKISQQLKGFYSIDAEKSYEAYEDKVISRFSSQSKLLDEVMRESFGRSSLAHVFKAILRSEREILRWVSLMKNALMSFSEEMRVNINQQARVQKIYDRSDKLFEALIEQLNDKESEYPVTTLASILKWKNEVHQELSPFISTDSDKLAIDLFIFAAGNLLNQLTETNHLIKKI</sequence>
<dbReference type="AlphaFoldDB" id="A0A2Z5UW40"/>
<evidence type="ECO:0000313" key="9">
    <source>
        <dbReference type="Proteomes" id="UP000282483"/>
    </source>
</evidence>
<keyword evidence="4 7" id="KW-0812">Transmembrane</keyword>
<evidence type="ECO:0000256" key="4">
    <source>
        <dbReference type="ARBA" id="ARBA00022692"/>
    </source>
</evidence>
<keyword evidence="9" id="KW-1185">Reference proteome</keyword>
<dbReference type="PANTHER" id="PTHR30509:SF9">
    <property type="entry name" value="MULTIDRUG RESISTANCE PROTEIN MDTO"/>
    <property type="match status" value="1"/>
</dbReference>
<evidence type="ECO:0000313" key="8">
    <source>
        <dbReference type="EMBL" id="BBB15708.1"/>
    </source>
</evidence>
<dbReference type="RefSeq" id="WP_126323250.1">
    <property type="nucleotide sequence ID" value="NZ_AP018005.1"/>
</dbReference>
<evidence type="ECO:0000256" key="6">
    <source>
        <dbReference type="ARBA" id="ARBA00023136"/>
    </source>
</evidence>
<dbReference type="OrthoDB" id="5603771at2"/>
<dbReference type="InterPro" id="IPR006726">
    <property type="entry name" value="PHBA_efflux_AaeB/fusaric-R"/>
</dbReference>
<dbReference type="Proteomes" id="UP000282483">
    <property type="component" value="Chromosome"/>
</dbReference>
<feature type="transmembrane region" description="Helical" evidence="7">
    <location>
        <begin position="144"/>
        <end position="162"/>
    </location>
</feature>
<dbReference type="Pfam" id="PF04632">
    <property type="entry name" value="FUSC"/>
    <property type="match status" value="1"/>
</dbReference>
<feature type="transmembrane region" description="Helical" evidence="7">
    <location>
        <begin position="66"/>
        <end position="84"/>
    </location>
</feature>
<protein>
    <submittedName>
        <fullName evidence="8">Hypothetical membrane spanning protein</fullName>
    </submittedName>
</protein>
<keyword evidence="6 7" id="KW-0472">Membrane</keyword>
<gene>
    <name evidence="8" type="primary">yeaZ</name>
    <name evidence="8" type="ORF">RVIR1_12510</name>
</gene>
<accession>A0A2Z5UW40</accession>
<feature type="transmembrane region" description="Helical" evidence="7">
    <location>
        <begin position="40"/>
        <end position="60"/>
    </location>
</feature>
<comment type="subcellular location">
    <subcellularLocation>
        <location evidence="1">Cell membrane</location>
        <topology evidence="1">Multi-pass membrane protein</topology>
    </subcellularLocation>
</comment>
<organism evidence="8 9">
    <name type="scientific">Candidatus Rickettsiella viridis</name>
    <dbReference type="NCBI Taxonomy" id="676208"/>
    <lineage>
        <taxon>Bacteria</taxon>
        <taxon>Pseudomonadati</taxon>
        <taxon>Pseudomonadota</taxon>
        <taxon>Gammaproteobacteria</taxon>
        <taxon>Legionellales</taxon>
        <taxon>Coxiellaceae</taxon>
        <taxon>Rickettsiella</taxon>
    </lineage>
</organism>
<evidence type="ECO:0000256" key="5">
    <source>
        <dbReference type="ARBA" id="ARBA00022989"/>
    </source>
</evidence>
<evidence type="ECO:0000256" key="1">
    <source>
        <dbReference type="ARBA" id="ARBA00004651"/>
    </source>
</evidence>
<evidence type="ECO:0000256" key="3">
    <source>
        <dbReference type="ARBA" id="ARBA00022475"/>
    </source>
</evidence>
<dbReference type="EMBL" id="AP018005">
    <property type="protein sequence ID" value="BBB15708.1"/>
    <property type="molecule type" value="Genomic_DNA"/>
</dbReference>
<evidence type="ECO:0000256" key="2">
    <source>
        <dbReference type="ARBA" id="ARBA00022448"/>
    </source>
</evidence>